<comment type="caution">
    <text evidence="2">The sequence shown here is derived from an EMBL/GenBank/DDBJ whole genome shotgun (WGS) entry which is preliminary data.</text>
</comment>
<dbReference type="Proteomes" id="UP001281614">
    <property type="component" value="Unassembled WGS sequence"/>
</dbReference>
<feature type="region of interest" description="Disordered" evidence="1">
    <location>
        <begin position="151"/>
        <end position="191"/>
    </location>
</feature>
<evidence type="ECO:0000313" key="2">
    <source>
        <dbReference type="EMBL" id="KAK2736945.1"/>
    </source>
</evidence>
<evidence type="ECO:0000256" key="1">
    <source>
        <dbReference type="SAM" id="MobiDB-lite"/>
    </source>
</evidence>
<name>A0AAD9Y5D8_COLKA</name>
<organism evidence="2 3">
    <name type="scientific">Colletotrichum kahawae</name>
    <name type="common">Coffee berry disease fungus</name>
    <dbReference type="NCBI Taxonomy" id="34407"/>
    <lineage>
        <taxon>Eukaryota</taxon>
        <taxon>Fungi</taxon>
        <taxon>Dikarya</taxon>
        <taxon>Ascomycota</taxon>
        <taxon>Pezizomycotina</taxon>
        <taxon>Sordariomycetes</taxon>
        <taxon>Hypocreomycetidae</taxon>
        <taxon>Glomerellales</taxon>
        <taxon>Glomerellaceae</taxon>
        <taxon>Colletotrichum</taxon>
        <taxon>Colletotrichum gloeosporioides species complex</taxon>
    </lineage>
</organism>
<protein>
    <submittedName>
        <fullName evidence="2">Uncharacterized protein</fullName>
    </submittedName>
</protein>
<dbReference type="EMBL" id="VYYT01000411">
    <property type="protein sequence ID" value="KAK2736945.1"/>
    <property type="molecule type" value="Genomic_DNA"/>
</dbReference>
<proteinExistence type="predicted"/>
<accession>A0AAD9Y5D8</accession>
<reference evidence="2" key="1">
    <citation type="submission" date="2023-02" db="EMBL/GenBank/DDBJ databases">
        <title>Colletotrichum kahawae CIFC_Que2 genome sequencing and assembly.</title>
        <authorList>
            <person name="Baroncelli R."/>
        </authorList>
    </citation>
    <scope>NUCLEOTIDE SEQUENCE</scope>
    <source>
        <strain evidence="2">CIFC_Que2</strain>
    </source>
</reference>
<evidence type="ECO:0000313" key="3">
    <source>
        <dbReference type="Proteomes" id="UP001281614"/>
    </source>
</evidence>
<dbReference type="AlphaFoldDB" id="A0AAD9Y5D8"/>
<keyword evidence="3" id="KW-1185">Reference proteome</keyword>
<gene>
    <name evidence="2" type="ORF">CKAH01_07632</name>
</gene>
<sequence length="238" mass="26243">MPYRASGASDAVRTTLSTRHFGECYTVARLDWDIHDAYAHLAVCRHLLCETSSPSYHSSIFPVSQIPETQKSHQRGRRHAAAWCAKRIVAACGPLRVPLGPPGGPHRQQFAPNTKHSYCTSTLNIALNRRIPTSAQTAVRMLRLSPLLTCSTHHDRDPPSRSSRPLVNLQHGLGKPLNHVGQSPPGSQHPGWMRRLSSTAVLTATSSRCARRPKPLRLAHNSNLASFHFILVNEPACL</sequence>